<evidence type="ECO:0000259" key="3">
    <source>
        <dbReference type="Pfam" id="PF03011"/>
    </source>
</evidence>
<evidence type="ECO:0000259" key="4">
    <source>
        <dbReference type="Pfam" id="PF05424"/>
    </source>
</evidence>
<feature type="compositionally biased region" description="Acidic residues" evidence="1">
    <location>
        <begin position="1525"/>
        <end position="1563"/>
    </location>
</feature>
<feature type="compositionally biased region" description="Acidic residues" evidence="1">
    <location>
        <begin position="2345"/>
        <end position="2357"/>
    </location>
</feature>
<feature type="domain" description="Duffy-binding-like" evidence="7">
    <location>
        <begin position="1945"/>
        <end position="2082"/>
    </location>
</feature>
<feature type="region of interest" description="Disordered" evidence="1">
    <location>
        <begin position="1824"/>
        <end position="1845"/>
    </location>
</feature>
<dbReference type="VEuPathDB" id="PlasmoDB:PfGB4_010019100"/>
<dbReference type="VEuPathDB" id="PlasmoDB:PfGN01_100005900"/>
<evidence type="ECO:0000256" key="2">
    <source>
        <dbReference type="SAM" id="Phobius"/>
    </source>
</evidence>
<feature type="region of interest" description="Disordered" evidence="1">
    <location>
        <begin position="1457"/>
        <end position="1608"/>
    </location>
</feature>
<dbReference type="EMBL" id="KX154873">
    <property type="protein sequence ID" value="ANJ20993.1"/>
    <property type="molecule type" value="Genomic_DNA"/>
</dbReference>
<protein>
    <submittedName>
        <fullName evidence="8">Erythrocyte membrane protein 1</fullName>
    </submittedName>
</protein>
<dbReference type="VEuPathDB" id="PlasmoDB:PfML01_000059800"/>
<name>A0A191VZ54_PLAFA</name>
<feature type="compositionally biased region" description="Pro residues" evidence="1">
    <location>
        <begin position="2414"/>
        <end position="2438"/>
    </location>
</feature>
<dbReference type="InterPro" id="IPR054595">
    <property type="entry name" value="DBL_C"/>
</dbReference>
<feature type="non-terminal residue" evidence="8">
    <location>
        <position position="2475"/>
    </location>
</feature>
<dbReference type="VEuPathDB" id="PlasmoDB:PfML01_040005600"/>
<dbReference type="SUPFAM" id="SSF140924">
    <property type="entry name" value="Duffy binding domain-like"/>
    <property type="match status" value="6"/>
</dbReference>
<dbReference type="VEuPathDB" id="PlasmoDB:PfTG01_000049800"/>
<dbReference type="VEuPathDB" id="PlasmoDB:PfML01_000025000"/>
<feature type="domain" description="Duffy-antigen binding" evidence="4">
    <location>
        <begin position="645"/>
        <end position="826"/>
    </location>
</feature>
<dbReference type="Gene3D" id="1.20.58.830">
    <property type="match status" value="4"/>
</dbReference>
<evidence type="ECO:0000259" key="5">
    <source>
        <dbReference type="Pfam" id="PF18562"/>
    </source>
</evidence>
<dbReference type="VEuPathDB" id="PlasmoDB:PfKH01_050005600"/>
<evidence type="ECO:0000259" key="6">
    <source>
        <dbReference type="Pfam" id="PF21807"/>
    </source>
</evidence>
<dbReference type="Pfam" id="PF18562">
    <property type="entry name" value="CIDR1_gamma"/>
    <property type="match status" value="1"/>
</dbReference>
<dbReference type="FunFam" id="1.20.58.830:FF:000001">
    <property type="entry name" value="Erythrocyte membrane protein 1, PfEMP1"/>
    <property type="match status" value="1"/>
</dbReference>
<dbReference type="VEuPathDB" id="PlasmoDB:PfNF135_040026200"/>
<keyword evidence="2" id="KW-1133">Transmembrane helix</keyword>
<feature type="transmembrane region" description="Helical" evidence="2">
    <location>
        <begin position="2448"/>
        <end position="2474"/>
    </location>
</feature>
<feature type="region of interest" description="Disordered" evidence="1">
    <location>
        <begin position="1015"/>
        <end position="1104"/>
    </location>
</feature>
<feature type="domain" description="Duffy-antigen binding" evidence="4">
    <location>
        <begin position="1"/>
        <end position="107"/>
    </location>
</feature>
<feature type="domain" description="Duffy-binding-like" evidence="3">
    <location>
        <begin position="378"/>
        <end position="522"/>
    </location>
</feature>
<feature type="region of interest" description="Disordered" evidence="1">
    <location>
        <begin position="2327"/>
        <end position="2443"/>
    </location>
</feature>
<feature type="compositionally biased region" description="Acidic residues" evidence="1">
    <location>
        <begin position="1069"/>
        <end position="1092"/>
    </location>
</feature>
<dbReference type="VEuPathDB" id="PlasmoDB:PfGA01_130005500"/>
<feature type="compositionally biased region" description="Basic and acidic residues" evidence="1">
    <location>
        <begin position="1473"/>
        <end position="1483"/>
    </location>
</feature>
<dbReference type="Pfam" id="PF22672">
    <property type="entry name" value="DBL_C"/>
    <property type="match status" value="4"/>
</dbReference>
<dbReference type="InterPro" id="IPR041480">
    <property type="entry name" value="CIDR1_gamma"/>
</dbReference>
<dbReference type="VEuPathDB" id="PlasmoDB:PfIT_120024500"/>
<dbReference type="VEuPathDB" id="PlasmoDB:PF3D7_0420700"/>
<dbReference type="InterPro" id="IPR042202">
    <property type="entry name" value="Duffy-ag-bd_sf"/>
</dbReference>
<keyword evidence="2" id="KW-0472">Membrane</keyword>
<feature type="compositionally biased region" description="Basic and acidic residues" evidence="1">
    <location>
        <begin position="2382"/>
        <end position="2400"/>
    </location>
</feature>
<dbReference type="GO" id="GO:0016020">
    <property type="term" value="C:membrane"/>
    <property type="evidence" value="ECO:0007669"/>
    <property type="project" value="InterPro"/>
</dbReference>
<dbReference type="Gene3D" id="1.20.1310.20">
    <property type="entry name" value="Duffy-antigen binding domain"/>
    <property type="match status" value="4"/>
</dbReference>
<dbReference type="InterPro" id="IPR004258">
    <property type="entry name" value="DBL"/>
</dbReference>
<proteinExistence type="predicted"/>
<dbReference type="Pfam" id="PF21807">
    <property type="entry name" value="PfEMP1_CIDRalpha1_dom"/>
    <property type="match status" value="1"/>
</dbReference>
<dbReference type="InterPro" id="IPR049158">
    <property type="entry name" value="PfEMP1_CIDRalpha1_dom"/>
</dbReference>
<dbReference type="VEuPathDB" id="PlasmoDB:PfSN01_000012700"/>
<dbReference type="InterPro" id="IPR008602">
    <property type="entry name" value="Duffy-antigen-binding"/>
</dbReference>
<feature type="region of interest" description="Disordered" evidence="1">
    <location>
        <begin position="1651"/>
        <end position="1670"/>
    </location>
</feature>
<feature type="domain" description="Duffy-binding-like" evidence="7">
    <location>
        <begin position="830"/>
        <end position="937"/>
    </location>
</feature>
<dbReference type="VEuPathDB" id="PlasmoDB:PfCD01_040026200"/>
<dbReference type="Pfam" id="PF05424">
    <property type="entry name" value="Duffy_binding"/>
    <property type="match status" value="4"/>
</dbReference>
<reference evidence="8" key="1">
    <citation type="journal article" date="2016" name="EMBO Mol. Med.">
        <title>Plasmodium falciparum var genes expressed in children with severe malaria encode CIDRalpha1 domains.</title>
        <authorList>
            <person name="Jespersen J.S."/>
            <person name="Wang C.W."/>
            <person name="Mkumbaye S.I."/>
            <person name="Minja D.T."/>
            <person name="Petersen B."/>
            <person name="Turner L."/>
            <person name="Petersen J.E."/>
            <person name="Lusingu J.P."/>
            <person name="Theander T.G."/>
            <person name="Lavstsen T."/>
        </authorList>
    </citation>
    <scope>NUCLEOTIDE SEQUENCE</scope>
    <source>
        <strain evidence="8">1918-4</strain>
    </source>
</reference>
<dbReference type="Gene3D" id="1.20.58.1930">
    <property type="match status" value="2"/>
</dbReference>
<dbReference type="FunFam" id="1.20.58.1930:FF:000001">
    <property type="entry name" value="Erythrocyte membrane protein 1, PfEMP1"/>
    <property type="match status" value="1"/>
</dbReference>
<accession>A0A191VZ54</accession>
<feature type="domain" description="Duffy-antigen binding" evidence="4">
    <location>
        <begin position="1667"/>
        <end position="1869"/>
    </location>
</feature>
<dbReference type="GO" id="GO:0046789">
    <property type="term" value="F:host cell surface receptor binding"/>
    <property type="evidence" value="ECO:0007669"/>
    <property type="project" value="InterPro"/>
</dbReference>
<evidence type="ECO:0000313" key="8">
    <source>
        <dbReference type="EMBL" id="ANJ20993.1"/>
    </source>
</evidence>
<feature type="compositionally biased region" description="Polar residues" evidence="1">
    <location>
        <begin position="1457"/>
        <end position="1466"/>
    </location>
</feature>
<keyword evidence="2" id="KW-0812">Transmembrane</keyword>
<sequence>DIIRRKDLYLGHEQGNNKLEAILKTIFENIWNKNNVPLDKLSLDKFREYWWALNRKEVWKAITCGAGSSDDYFKKPSSREYSFSNGQCGHRDENVPTYLDYVPQFLRWFDEWSEEFCRKRNNTLKSAKETCRDDEKKLYCSLNGYDCTKGFQKKDSCSRESKCTACSNICIPYQLWLEKQQNEFKIQKDKYDNEIKTYVNKTPISNSNINTEYYKTFYENFEKNNYESVEKFLTLLNKGRYCQEGVKGESTINFNKTDDKGAFDRSKYCQPCPNCIVQCKDRQCKENKGDDHCRSKIIEKILKYETPTPIEVLYSGDGQGLITEKLKQFCSNQTNYKGKNYKKWKCYNKNSDYDKCEMISWLYEDPNESNVMLSVQCFHSWARNLLIDTIRWEHQLKNCINNTNVTDCKSNCNKNCECYEAWIERKKSEWQQVKEVLKKKDENSHNYYKKVQDLFDRFLFQVMFALDQDEKGKWDQFTEDLKKKFEPSKTNTPTGKSQDAIEFLLDHLKDNALTCRDNNSNESCDVSKKVKTNPCGKNPSASNNLVRVKRLAEMMQRRARKQLEAGAGETKLKGDATRGEYTKNGKASKFNDICEITLEHSNRNPEFSKGPCDGKGTGSGIDTRFEIGTVWKTDDKNMRVGHEDVLIPPRRRHMCTSNLEFLQTTDRQLDGTLGVDKINHSFLGDVLLSAKCEANNIIETYKNKNKLRNGNVLTDRKHQETICRAIRYSFADIGDIIRGKDLWDHEDQKTKLQVHLKNVFKNIKEKVPGIQEKYNIDSPDYKKLREDWWEANRHQVWRAMKCAIEKDNITKCNGIPIEDYIPQRLRWMTEWAEWYCKYQSQEYKTLQDKCNQCKNKGDGKDCTQNTQECEKCTQACKDYKKKIEPWKKQWKKIKKKYEKLYEQAKTTSTNAGRTSFGKDDPDYQQVVDFLSKLHRASVAASVRVIRAAGSRATRVTATTAPITLYSSAAGYIHHELGRTVGCNTQKRFCAEKKPGYAFKEPPDGYGEACACENNTTPPPARPAPPRRRQRGVLRLSRRVRFRRRRPPPPPTRQSVARSATGTPSHAGGDSEEEEEDEEDEENTSDVEDDVVELPEAPTTTDPSVNVCEIVDGILKGNDGSNKISGCNPKTKGEYPQWQCGINSSLVAEDGVCMPPRRQKLCLFYLTKSNNLNSEDHIRNNFITCAAIETYFAWYKYKSENTKAHEQLQNETIPYDFLRSMKYTFGDYRDIFFGTDISSCPHIKKASENIERILKKENEQKNETQMLDKWNNSYGPEIWEGMLCALEKASGDNVKLTNNPSYKYNNVKFSGGNNSPTLEHFAQGPQFLRWMTEWGDEFCRTRKEKVDKLVGECNSCAVSDSTGGDGGTKTCQTDSPECQKCTKACGDYRKWLEEWQGHYQEQKKKYKEDRKSYENDSDVMGSTEAYQYLKKKLEKFCESGSTNENCDYMCMGNTSKQQKQASDNTDMPASLEYPPKEIGDKCDCTKALPPQETPAAPESRGRSDPGSPDIIIPRADDNDNRSGSDSEGEADDDEDDDEGDDDDPASDAESEEEEEEDEEDEVQEDTPAGENTEGEPPVDGEEETPEVKDTEVDGESSSPKETTTTPLDVCDTVATALTPGNLKQACQQKYQYGKEKFPNWKCISDKTATISEGSDATTTGKSGDTTGGLCIPPRRRRLYVGKLEEWANKHNTDKSQAGGGNTESSDKLRTAFIQSAAVETFFLWHRYKKIKEKERQEKEKRERENRGLFVLSSSGDGGEQTPEQELQKGEIPEEFKRRMFYTLGDYRDICVGNVPSGIDAVIVSGDNPNKKVTMKQISDKIKDIVEKPNGVPPPAPGKTSGKTPKDWWNDTLGPAVWNGMVCALTYKDNTNGGPPTQDEQVYNKFFGSTPGKPVPTSGTTSGKYKEKYDYETVKLDEHSGGGPKPAGDTPLTQFVLRPPYFRYLEEWGETFCRERTKRLEKIKEECVKNDGERCSGYGEHCEHQLEDEPTNVSDLKCPGCGRECRKYRKWITTKRTEYEEQKKAYGEQQKKCKKESDNGFCTNLKDDAAAFLHKLGPCSKNNNENIKDKLNFDEPDDTFKHTEYCDPCSKFTVNCNRNDHCDNSKGHECRNKNSIDAKDIKNGGNSAEDLVMLVSDNSGNGFTGVLDECEKADIFNGIKKEQWKCRNVCGYEVCIPPYVNGGVASGENKDQIITIRALVTHWVQYFLEDYKKIKKKLNPCMNSSDGSKCIKECVEKWIKEKEKEWKEIKKRFNDQYKSKDSDDDNVRSVLETFLIQIGAANAKNKVIKLSVFDQSCGCSANAHEQNKNGEYKDAIDCMLKKLKDKIGECTSQPSGSPEALCQDPTPEPEDLLLEEENTEEAKNMVPKFCNIDEPKETEEEGDKCDPAEKKDEKKDEKKEESEVPAEEESGAIGPGGPPAAEPKPAPASPTPLRPQPPPQVEKNPWEHPIVIPSLVTSTLAWSVGIGFAAFTYFYLK</sequence>
<dbReference type="VEuPathDB" id="PlasmoDB:PfNF166_090042400"/>
<dbReference type="VEuPathDB" id="PlasmoDB:PfTG01_080005200"/>
<feature type="domain" description="Duffy-antigen binding" evidence="4">
    <location>
        <begin position="1150"/>
        <end position="1294"/>
    </location>
</feature>
<feature type="domain" description="PfEMP1 CIDRalpha1" evidence="6">
    <location>
        <begin position="308"/>
        <end position="358"/>
    </location>
</feature>
<feature type="compositionally biased region" description="Acidic residues" evidence="1">
    <location>
        <begin position="1571"/>
        <end position="1583"/>
    </location>
</feature>
<dbReference type="Pfam" id="PF03011">
    <property type="entry name" value="PFEMP"/>
    <property type="match status" value="2"/>
</dbReference>
<feature type="compositionally biased region" description="Low complexity" evidence="1">
    <location>
        <begin position="1652"/>
        <end position="1667"/>
    </location>
</feature>
<dbReference type="VEuPathDB" id="PlasmoDB:PfTG01_090042300"/>
<evidence type="ECO:0000259" key="7">
    <source>
        <dbReference type="Pfam" id="PF22672"/>
    </source>
</evidence>
<feature type="domain" description="Cysteine-rich interdomain region 1 gamma" evidence="5">
    <location>
        <begin position="2127"/>
        <end position="2174"/>
    </location>
</feature>
<gene>
    <name evidence="8" type="primary">var</name>
</gene>
<feature type="domain" description="Duffy-binding-like" evidence="7">
    <location>
        <begin position="111"/>
        <end position="266"/>
    </location>
</feature>
<dbReference type="FunFam" id="1.20.58.830:FF:000021">
    <property type="entry name" value="Erythrocyte membrane protein 1, PfEMP1"/>
    <property type="match status" value="1"/>
</dbReference>
<dbReference type="FunFam" id="1.20.58.1930:FF:000002">
    <property type="entry name" value="Erythrocyte membrane protein 1, PfEMP1"/>
    <property type="match status" value="1"/>
</dbReference>
<feature type="domain" description="Duffy-binding-like" evidence="3">
    <location>
        <begin position="2197"/>
        <end position="2333"/>
    </location>
</feature>
<dbReference type="VEuPathDB" id="PlasmoDB:PfKH01_120046900"/>
<feature type="domain" description="Duffy-binding-like" evidence="7">
    <location>
        <begin position="1332"/>
        <end position="1448"/>
    </location>
</feature>
<organism evidence="8">
    <name type="scientific">Plasmodium falciparum</name>
    <name type="common">malaria parasite P. falciparum</name>
    <dbReference type="NCBI Taxonomy" id="5833"/>
    <lineage>
        <taxon>Eukaryota</taxon>
        <taxon>Sar</taxon>
        <taxon>Alveolata</taxon>
        <taxon>Apicomplexa</taxon>
        <taxon>Aconoidasida</taxon>
        <taxon>Haemosporida</taxon>
        <taxon>Plasmodiidae</taxon>
        <taxon>Plasmodium</taxon>
        <taxon>Plasmodium (Laverania)</taxon>
    </lineage>
</organism>
<feature type="compositionally biased region" description="Basic residues" evidence="1">
    <location>
        <begin position="1024"/>
        <end position="1046"/>
    </location>
</feature>
<feature type="non-terminal residue" evidence="8">
    <location>
        <position position="1"/>
    </location>
</feature>
<evidence type="ECO:0000256" key="1">
    <source>
        <dbReference type="SAM" id="MobiDB-lite"/>
    </source>
</evidence>
<feature type="compositionally biased region" description="Basic and acidic residues" evidence="1">
    <location>
        <begin position="1513"/>
        <end position="1523"/>
    </location>
</feature>